<dbReference type="PROSITE" id="PS51007">
    <property type="entry name" value="CYTC"/>
    <property type="match status" value="1"/>
</dbReference>
<evidence type="ECO:0000256" key="1">
    <source>
        <dbReference type="ARBA" id="ARBA00022617"/>
    </source>
</evidence>
<feature type="compositionally biased region" description="Low complexity" evidence="5">
    <location>
        <begin position="36"/>
        <end position="75"/>
    </location>
</feature>
<protein>
    <submittedName>
        <fullName evidence="7">Cytochrome c</fullName>
    </submittedName>
</protein>
<dbReference type="Gene3D" id="1.10.760.10">
    <property type="entry name" value="Cytochrome c-like domain"/>
    <property type="match status" value="1"/>
</dbReference>
<dbReference type="InterPro" id="IPR055557">
    <property type="entry name" value="DUF7133"/>
</dbReference>
<dbReference type="NCBIfam" id="TIGR02603">
    <property type="entry name" value="CxxCH_TIGR02603"/>
    <property type="match status" value="1"/>
</dbReference>
<dbReference type="KEGG" id="acaf:CA12_13660"/>
<dbReference type="Gene3D" id="1.25.10.10">
    <property type="entry name" value="Leucine-rich Repeat Variant"/>
    <property type="match status" value="1"/>
</dbReference>
<dbReference type="Pfam" id="PF00034">
    <property type="entry name" value="Cytochrom_C"/>
    <property type="match status" value="1"/>
</dbReference>
<evidence type="ECO:0000256" key="3">
    <source>
        <dbReference type="ARBA" id="ARBA00023004"/>
    </source>
</evidence>
<dbReference type="GO" id="GO:0020037">
    <property type="term" value="F:heme binding"/>
    <property type="evidence" value="ECO:0007669"/>
    <property type="project" value="InterPro"/>
</dbReference>
<dbReference type="InterPro" id="IPR011042">
    <property type="entry name" value="6-blade_b-propeller_TolB-like"/>
</dbReference>
<dbReference type="Proteomes" id="UP000318741">
    <property type="component" value="Chromosome"/>
</dbReference>
<dbReference type="EMBL" id="CP036265">
    <property type="protein sequence ID" value="QDT15283.1"/>
    <property type="molecule type" value="Genomic_DNA"/>
</dbReference>
<dbReference type="PANTHER" id="PTHR33546">
    <property type="entry name" value="LARGE, MULTIFUNCTIONAL SECRETED PROTEIN-RELATED"/>
    <property type="match status" value="1"/>
</dbReference>
<feature type="domain" description="Cytochrome c" evidence="6">
    <location>
        <begin position="1158"/>
        <end position="1289"/>
    </location>
</feature>
<dbReference type="InterPro" id="IPR036909">
    <property type="entry name" value="Cyt_c-like_dom_sf"/>
</dbReference>
<evidence type="ECO:0000313" key="8">
    <source>
        <dbReference type="Proteomes" id="UP000318741"/>
    </source>
</evidence>
<proteinExistence type="predicted"/>
<dbReference type="GO" id="GO:0009055">
    <property type="term" value="F:electron transfer activity"/>
    <property type="evidence" value="ECO:0007669"/>
    <property type="project" value="InterPro"/>
</dbReference>
<dbReference type="InterPro" id="IPR011041">
    <property type="entry name" value="Quinoprot_gluc/sorb_DH_b-prop"/>
</dbReference>
<gene>
    <name evidence="7" type="ORF">CA12_13660</name>
</gene>
<evidence type="ECO:0000256" key="5">
    <source>
        <dbReference type="SAM" id="MobiDB-lite"/>
    </source>
</evidence>
<dbReference type="OrthoDB" id="223239at2"/>
<keyword evidence="3 4" id="KW-0408">Iron</keyword>
<evidence type="ECO:0000313" key="7">
    <source>
        <dbReference type="EMBL" id="QDT15283.1"/>
    </source>
</evidence>
<keyword evidence="8" id="KW-1185">Reference proteome</keyword>
<dbReference type="InterPro" id="IPR011989">
    <property type="entry name" value="ARM-like"/>
</dbReference>
<keyword evidence="2 4" id="KW-0479">Metal-binding</keyword>
<organism evidence="7 8">
    <name type="scientific">Alienimonas californiensis</name>
    <dbReference type="NCBI Taxonomy" id="2527989"/>
    <lineage>
        <taxon>Bacteria</taxon>
        <taxon>Pseudomonadati</taxon>
        <taxon>Planctomycetota</taxon>
        <taxon>Planctomycetia</taxon>
        <taxon>Planctomycetales</taxon>
        <taxon>Planctomycetaceae</taxon>
        <taxon>Alienimonas</taxon>
    </lineage>
</organism>
<dbReference type="InterPro" id="IPR013427">
    <property type="entry name" value="Haem-bd_dom_put"/>
</dbReference>
<dbReference type="Pfam" id="PF23500">
    <property type="entry name" value="DUF7133"/>
    <property type="match status" value="1"/>
</dbReference>
<feature type="region of interest" description="Disordered" evidence="5">
    <location>
        <begin position="529"/>
        <end position="562"/>
    </location>
</feature>
<accession>A0A517P7F1</accession>
<dbReference type="SUPFAM" id="SSF50952">
    <property type="entry name" value="Soluble quinoprotein glucose dehydrogenase"/>
    <property type="match status" value="1"/>
</dbReference>
<dbReference type="PANTHER" id="PTHR33546:SF1">
    <property type="entry name" value="LARGE, MULTIFUNCTIONAL SECRETED PROTEIN"/>
    <property type="match status" value="1"/>
</dbReference>
<name>A0A517P7F1_9PLAN</name>
<dbReference type="GO" id="GO:0046872">
    <property type="term" value="F:metal ion binding"/>
    <property type="evidence" value="ECO:0007669"/>
    <property type="project" value="UniProtKB-KW"/>
</dbReference>
<dbReference type="Pfam" id="PF13646">
    <property type="entry name" value="HEAT_2"/>
    <property type="match status" value="1"/>
</dbReference>
<dbReference type="RefSeq" id="WP_145358095.1">
    <property type="nucleotide sequence ID" value="NZ_CP036265.1"/>
</dbReference>
<sequence>MAFGPGLIRIPILALAGFALCFTGLGTEEPAARAQDAAAQDLAAPDAAAPDEPARTPLIAPRPAVRPAATPPVLAEPAPADAPVNEPADAPMPPPAAAPTVPMLAEDPAEDAPAEAAPAPGETPAAMADAAPQPQPAMEPETAPAMEPEPTETEPAPAEIAPEVVEERPAATEDLLTPPGFRAVAFAGDDLATDITCLTHDAAGNVVVAGPGFVKRLLDTDGDGVADEAQLFADGPKDAAQGLYFYGNDLMAVGDGGLLRYRDSDGDGVWDGLGKVDAEGRPAQPQRFLKFPTGSEHDVHAVVRGPDGWWYLIAGNYAEIGSDYVTRTTSPVPKTGPLAPRGGVLMRLAPDLTGGEIVAHGMRNAYDFAFGASGDVFTYDSDGEREVTLPWYRPTRVLALVPGSHAGWLSRSVKRPFDAPSMPPVVCELGRGSPTAVVCYRHTAFPEELRDSVIVADWTFGRVLALPLGEQGAGYDTEPVSLMTSSGLAGFAPTSMSIGPAGDLFVSVGGRGTRGGVYRLMYDGTKNPLASPASPSPLGGAHPLAGAPPNGDGEPGEPQPGALMQVLTAPQPLASWSRAKWEPLVRELGPGPLRAAALDQARPAAQRVRAIEILTEKYDGLPANVLSFFAADPDPAVRARACWSHGVREPDAPDAAALAPFLADDSPRVRRAALEAFAGMTDSGKAAVATTLDALAANLGHPDRLVRSAAQRVVARLAAADLAPLARAAQGRGDAARVAFALGYLAAYPRFDDAAIRLGLNALEGDAAPDVRRDAVRLVQVALGDYGPNYNYAQQGDGSAYEGYTAGFDLAPHERELNLVVPRLSALLARRRQGREEAAVDHELVRVAAMIAPYNPVILGELTGRLTLGSDPTEDLHHLFAAARLPVERSLPQTEAIAAALVRLDEKVAERGLNTDTNWEPRLTELYDELFEKDPRLAAAVVERPDLGRPAHVALLAHVPATLVPQARARFAAAAREPDYDWSGDVVFLLGEGPGGAERIRPLFEDRSVRGAVVMSLANRPGGPEPVDRPRFVESLDNGDLSVVAAALGALEKLPSSGGLANAGRLAVEEHAAETAALTALLRRLPDDDRGRELKARTVTLLRRNTGETAGFAAADPTSPAAASGWTEYVAARFPNLNTSGGAAESLARLETIDWDSGDAARGSEVFKARGCATCHGGRGAVGPDLAGAGARYGRKDRWTAILDPSRDVPSRYRTELIVTADGRVLEGLPVYQSVDGVTLRDGQGRTWRVEAGDILERSTGTNSLMPGAVMDDATDQDWADLDAYLRGL</sequence>
<dbReference type="SUPFAM" id="SSF48371">
    <property type="entry name" value="ARM repeat"/>
    <property type="match status" value="2"/>
</dbReference>
<keyword evidence="1 4" id="KW-0349">Heme</keyword>
<evidence type="ECO:0000256" key="2">
    <source>
        <dbReference type="ARBA" id="ARBA00022723"/>
    </source>
</evidence>
<dbReference type="SUPFAM" id="SSF46626">
    <property type="entry name" value="Cytochrome c"/>
    <property type="match status" value="1"/>
</dbReference>
<feature type="compositionally biased region" description="Low complexity" evidence="5">
    <location>
        <begin position="529"/>
        <end position="541"/>
    </location>
</feature>
<dbReference type="InterPro" id="IPR009056">
    <property type="entry name" value="Cyt_c-like_dom"/>
</dbReference>
<reference evidence="7 8" key="1">
    <citation type="submission" date="2019-02" db="EMBL/GenBank/DDBJ databases">
        <title>Deep-cultivation of Planctomycetes and their phenomic and genomic characterization uncovers novel biology.</title>
        <authorList>
            <person name="Wiegand S."/>
            <person name="Jogler M."/>
            <person name="Boedeker C."/>
            <person name="Pinto D."/>
            <person name="Vollmers J."/>
            <person name="Rivas-Marin E."/>
            <person name="Kohn T."/>
            <person name="Peeters S.H."/>
            <person name="Heuer A."/>
            <person name="Rast P."/>
            <person name="Oberbeckmann S."/>
            <person name="Bunk B."/>
            <person name="Jeske O."/>
            <person name="Meyerdierks A."/>
            <person name="Storesund J.E."/>
            <person name="Kallscheuer N."/>
            <person name="Luecker S."/>
            <person name="Lage O.M."/>
            <person name="Pohl T."/>
            <person name="Merkel B.J."/>
            <person name="Hornburger P."/>
            <person name="Mueller R.-W."/>
            <person name="Bruemmer F."/>
            <person name="Labrenz M."/>
            <person name="Spormann A.M."/>
            <person name="Op den Camp H."/>
            <person name="Overmann J."/>
            <person name="Amann R."/>
            <person name="Jetten M.S.M."/>
            <person name="Mascher T."/>
            <person name="Medema M.H."/>
            <person name="Devos D.P."/>
            <person name="Kaster A.-K."/>
            <person name="Ovreas L."/>
            <person name="Rohde M."/>
            <person name="Galperin M.Y."/>
            <person name="Jogler C."/>
        </authorList>
    </citation>
    <scope>NUCLEOTIDE SEQUENCE [LARGE SCALE GENOMIC DNA]</scope>
    <source>
        <strain evidence="7 8">CA12</strain>
    </source>
</reference>
<dbReference type="Gene3D" id="2.120.10.30">
    <property type="entry name" value="TolB, C-terminal domain"/>
    <property type="match status" value="1"/>
</dbReference>
<evidence type="ECO:0000256" key="4">
    <source>
        <dbReference type="PROSITE-ProRule" id="PRU00433"/>
    </source>
</evidence>
<evidence type="ECO:0000259" key="6">
    <source>
        <dbReference type="PROSITE" id="PS51007"/>
    </source>
</evidence>
<feature type="region of interest" description="Disordered" evidence="5">
    <location>
        <begin position="36"/>
        <end position="154"/>
    </location>
</feature>
<dbReference type="InterPro" id="IPR016024">
    <property type="entry name" value="ARM-type_fold"/>
</dbReference>
<feature type="compositionally biased region" description="Low complexity" evidence="5">
    <location>
        <begin position="114"/>
        <end position="154"/>
    </location>
</feature>